<evidence type="ECO:0000313" key="5">
    <source>
        <dbReference type="EMBL" id="MZZ13076.1"/>
    </source>
</evidence>
<dbReference type="PATRIC" id="fig|287.1477.peg.1982"/>
<dbReference type="EMBL" id="WOAD01000034">
    <property type="protein sequence ID" value="MUI38693.1"/>
    <property type="molecule type" value="Genomic_DNA"/>
</dbReference>
<evidence type="ECO:0000313" key="4">
    <source>
        <dbReference type="EMBL" id="MUI38693.1"/>
    </source>
</evidence>
<reference evidence="4 12" key="7">
    <citation type="submission" date="2019-11" db="EMBL/GenBank/DDBJ databases">
        <title>Genomes of ocular Pseudomonas aeruginosa isolates.</title>
        <authorList>
            <person name="Khan M."/>
            <person name="Rice S.A."/>
            <person name="Willcox M.D.P."/>
            <person name="Stapleton F."/>
        </authorList>
    </citation>
    <scope>NUCLEOTIDE SEQUENCE [LARGE SCALE GENOMIC DNA]</scope>
    <source>
        <strain evidence="4 12">PA221</strain>
    </source>
</reference>
<dbReference type="Proteomes" id="UP000045039">
    <property type="component" value="Unassembled WGS sequence"/>
</dbReference>
<evidence type="ECO:0000313" key="2">
    <source>
        <dbReference type="EMBL" id="ALI59369.1"/>
    </source>
</evidence>
<feature type="transmembrane region" description="Helical" evidence="1">
    <location>
        <begin position="65"/>
        <end position="86"/>
    </location>
</feature>
<dbReference type="Proteomes" id="UP000284767">
    <property type="component" value="Unassembled WGS sequence"/>
</dbReference>
<name>A0A069QC11_PSEAI</name>
<dbReference type="EMBL" id="KT454971">
    <property type="protein sequence ID" value="ALI59369.1"/>
    <property type="molecule type" value="Genomic_DNA"/>
</dbReference>
<evidence type="ECO:0000313" key="8">
    <source>
        <dbReference type="EMBL" id="WOS80453.1"/>
    </source>
</evidence>
<accession>A0A069QC11</accession>
<proteinExistence type="predicted"/>
<dbReference type="EMBL" id="WXZT01000006">
    <property type="protein sequence ID" value="MZZ13076.1"/>
    <property type="molecule type" value="Genomic_DNA"/>
</dbReference>
<reference evidence="3" key="1">
    <citation type="submission" date="2015-06" db="EMBL/GenBank/DDBJ databases">
        <authorList>
            <person name="Radhakrishnan R."/>
            <person name="Underwood A."/>
            <person name="Al-Shahib A."/>
        </authorList>
    </citation>
    <scope>NUCLEOTIDE SEQUENCE</scope>
    <source>
        <strain evidence="3">P19_London_7_VIM_2_05_10</strain>
    </source>
</reference>
<dbReference type="KEGG" id="paeb:NCGM1900_3632"/>
<evidence type="ECO:0000313" key="11">
    <source>
        <dbReference type="Proteomes" id="UP000284767"/>
    </source>
</evidence>
<reference evidence="7 11" key="5">
    <citation type="submission" date="2017-08" db="EMBL/GenBank/DDBJ databases">
        <authorList>
            <person name="Feschi L."/>
            <person name="Jeukens J."/>
            <person name="Emond-Rheault J.-G."/>
            <person name="Kukavica-Ibrulj I."/>
            <person name="Boyle B."/>
            <person name="Levesque R.C."/>
        </authorList>
    </citation>
    <scope>NUCLEOTIDE SEQUENCE [LARGE SCALE GENOMIC DNA]</scope>
    <source>
        <strain evidence="7 11">PA-W36</strain>
    </source>
</reference>
<sequence>MTSDRLAGYSRLMATLTLLLIAGMLLLNAACWIFPDLASEHGLGFALTATGVAGDLGVVARDMPLWQALGGILLSSLPLLVLASGLQALRRLFQHYGRGEYFCEDAAALLGKVGLCLACWVLANFLLEPLLTVWVTFLQPQGQRIVSLSFGSAELVSLFAAASVMVIARIQRKAALLAEENRQFV</sequence>
<evidence type="ECO:0000313" key="10">
    <source>
        <dbReference type="Proteomes" id="UP000194857"/>
    </source>
</evidence>
<reference evidence="9" key="2">
    <citation type="submission" date="2015-06" db="EMBL/GenBank/DDBJ databases">
        <authorList>
            <person name="Radhakrishnan Rajesh"/>
            <person name="Underwood Anthony"/>
            <person name="Al-Shahib Ali"/>
        </authorList>
    </citation>
    <scope>NUCLEOTIDE SEQUENCE [LARGE SCALE GENOMIC DNA]</scope>
    <source>
        <strain evidence="9">P19_London_7_VIM_2_05_10</strain>
    </source>
</reference>
<evidence type="ECO:0000313" key="6">
    <source>
        <dbReference type="EMBL" id="OTI65293.1"/>
    </source>
</evidence>
<evidence type="ECO:0000313" key="12">
    <source>
        <dbReference type="Proteomes" id="UP000433532"/>
    </source>
</evidence>
<dbReference type="Proteomes" id="UP000194857">
    <property type="component" value="Unassembled WGS sequence"/>
</dbReference>
<dbReference type="EMBL" id="CP136986">
    <property type="protein sequence ID" value="WOS80453.1"/>
    <property type="molecule type" value="Genomic_DNA"/>
</dbReference>
<dbReference type="Proteomes" id="UP001297540">
    <property type="component" value="Chromosome"/>
</dbReference>
<reference evidence="6 10" key="4">
    <citation type="submission" date="2017-05" db="EMBL/GenBank/DDBJ databases">
        <authorList>
            <person name="Song R."/>
            <person name="Chenine A.L."/>
            <person name="Ruprecht R.M."/>
        </authorList>
    </citation>
    <scope>NUCLEOTIDE SEQUENCE [LARGE SCALE GENOMIC DNA]</scope>
    <source>
        <strain evidence="6 10">S567_C10_BS</strain>
    </source>
</reference>
<dbReference type="RefSeq" id="WP_003090849.1">
    <property type="nucleotide sequence ID" value="NZ_AP014622.1"/>
</dbReference>
<feature type="transmembrane region" description="Helical" evidence="1">
    <location>
        <begin position="12"/>
        <end position="35"/>
    </location>
</feature>
<gene>
    <name evidence="6" type="ORF">CAZ10_05875</name>
    <name evidence="2" type="ORF">CCBH4851_00671</name>
    <name evidence="4" type="ORF">GNQ48_27175</name>
    <name evidence="5" type="ORF">GUL26_12545</name>
    <name evidence="7" type="ORF">IPC1295_01270</name>
    <name evidence="8" type="ORF">L4V69_15250</name>
    <name evidence="3" type="ORF">PAERUG_P19_London_7_VIM_2_05_10_02568</name>
</gene>
<dbReference type="AlphaFoldDB" id="A0A069QC11"/>
<keyword evidence="1" id="KW-1133">Transmembrane helix</keyword>
<dbReference type="InterPro" id="IPR021354">
    <property type="entry name" value="DUF2975"/>
</dbReference>
<keyword evidence="1" id="KW-0472">Membrane</keyword>
<reference evidence="7 11" key="6">
    <citation type="submission" date="2019-01" db="EMBL/GenBank/DDBJ databases">
        <title>The Pseudomonas aeruginosa pan-genome provides new insights on its population structure, horizontal gene transfer and pathogenicity.</title>
        <authorList>
            <person name="Freschi L."/>
            <person name="Vincent A.T."/>
            <person name="Jeukens J."/>
            <person name="Emond-Rheault J.-G."/>
            <person name="Kukavica-Ibrulj I."/>
            <person name="Dupont M.-J."/>
            <person name="Charette S.J."/>
            <person name="Boyle B."/>
            <person name="Levesque R.C."/>
        </authorList>
    </citation>
    <scope>NUCLEOTIDE SEQUENCE [LARGE SCALE GENOMIC DNA]</scope>
    <source>
        <strain evidence="7 11">PA-W36</strain>
    </source>
</reference>
<protein>
    <submittedName>
        <fullName evidence="7">DUF2975 domain-containing protein</fullName>
    </submittedName>
</protein>
<feature type="transmembrane region" description="Helical" evidence="1">
    <location>
        <begin position="107"/>
        <end position="127"/>
    </location>
</feature>
<reference evidence="8" key="10">
    <citation type="submission" date="2023-10" db="EMBL/GenBank/DDBJ databases">
        <title>Pathogen: clinical or host-associated sample.</title>
        <authorList>
            <person name="Hergert J."/>
            <person name="Casey R."/>
            <person name="Wagner J."/>
            <person name="Young E.L."/>
            <person name="Oakeson K.F."/>
        </authorList>
    </citation>
    <scope>NUCLEOTIDE SEQUENCE</scope>
    <source>
        <strain evidence="8">2021CK-01020</strain>
    </source>
</reference>
<feature type="transmembrane region" description="Helical" evidence="1">
    <location>
        <begin position="147"/>
        <end position="168"/>
    </location>
</feature>
<dbReference type="Pfam" id="PF11188">
    <property type="entry name" value="DUF2975"/>
    <property type="match status" value="1"/>
</dbReference>
<dbReference type="Proteomes" id="UP000644192">
    <property type="component" value="Unassembled WGS sequence"/>
</dbReference>
<keyword evidence="1" id="KW-0812">Transmembrane</keyword>
<dbReference type="EMBL" id="NFFZ01000002">
    <property type="protein sequence ID" value="OTI65293.1"/>
    <property type="molecule type" value="Genomic_DNA"/>
</dbReference>
<reference evidence="5" key="8">
    <citation type="submission" date="2020-01" db="EMBL/GenBank/DDBJ databases">
        <title>Bacteria Cultured from War Wounds Associated with the Conflict in Eastern Ukraine.</title>
        <authorList>
            <person name="Snesrud E."/>
            <person name="Galac M.R."/>
            <person name="Mc Gann P."/>
            <person name="Valentine K."/>
            <person name="Viacheslav K."/>
        </authorList>
    </citation>
    <scope>NUCLEOTIDE SEQUENCE</scope>
    <source>
        <strain evidence="5">VNMU148</strain>
    </source>
</reference>
<dbReference type="Proteomes" id="UP000433532">
    <property type="component" value="Unassembled WGS sequence"/>
</dbReference>
<evidence type="ECO:0000256" key="1">
    <source>
        <dbReference type="SAM" id="Phobius"/>
    </source>
</evidence>
<reference evidence="2" key="3">
    <citation type="submission" date="2015-08" db="EMBL/GenBank/DDBJ databases">
        <title>Pseudomonas aeruginosa strain CCBH4851 chromosome region.</title>
        <authorList>
            <person name="Silveira M.C."/>
            <person name="Carvalho-Assef A.P.D."/>
            <person name="Albano R.M."/>
        </authorList>
    </citation>
    <scope>NUCLEOTIDE SEQUENCE</scope>
    <source>
        <strain evidence="2">CCBH4851</strain>
    </source>
</reference>
<dbReference type="eggNOG" id="ENOG50339QN">
    <property type="taxonomic scope" value="Bacteria"/>
</dbReference>
<organism evidence="7 11">
    <name type="scientific">Pseudomonas aeruginosa</name>
    <dbReference type="NCBI Taxonomy" id="287"/>
    <lineage>
        <taxon>Bacteria</taxon>
        <taxon>Pseudomonadati</taxon>
        <taxon>Pseudomonadota</taxon>
        <taxon>Gammaproteobacteria</taxon>
        <taxon>Pseudomonadales</taxon>
        <taxon>Pseudomonadaceae</taxon>
        <taxon>Pseudomonas</taxon>
    </lineage>
</organism>
<dbReference type="EMBL" id="NSNE01000001">
    <property type="protein sequence ID" value="RPM23162.1"/>
    <property type="molecule type" value="Genomic_DNA"/>
</dbReference>
<evidence type="ECO:0000313" key="9">
    <source>
        <dbReference type="Proteomes" id="UP000045039"/>
    </source>
</evidence>
<accession>A0A1S1C124</accession>
<evidence type="ECO:0000313" key="7">
    <source>
        <dbReference type="EMBL" id="RPM23162.1"/>
    </source>
</evidence>
<dbReference type="EMBL" id="CVVU01000177">
    <property type="protein sequence ID" value="CRO81114.1"/>
    <property type="molecule type" value="Genomic_DNA"/>
</dbReference>
<reference evidence="8" key="9">
    <citation type="submission" date="2023-06" db="EMBL/GenBank/DDBJ databases">
        <authorList>
            <consortium name="Clinical and Environmental Microbiology Branch: Whole genome sequencing antimicrobial resistance pathogens in the healthcare setting"/>
        </authorList>
    </citation>
    <scope>NUCLEOTIDE SEQUENCE</scope>
    <source>
        <strain evidence="8">2021CK-01020</strain>
    </source>
</reference>
<evidence type="ECO:0000313" key="3">
    <source>
        <dbReference type="EMBL" id="CRO81114.1"/>
    </source>
</evidence>